<organism evidence="1 2">
    <name type="scientific">Clarias magur</name>
    <name type="common">Asian catfish</name>
    <name type="synonym">Macropteronotus magur</name>
    <dbReference type="NCBI Taxonomy" id="1594786"/>
    <lineage>
        <taxon>Eukaryota</taxon>
        <taxon>Metazoa</taxon>
        <taxon>Chordata</taxon>
        <taxon>Craniata</taxon>
        <taxon>Vertebrata</taxon>
        <taxon>Euteleostomi</taxon>
        <taxon>Actinopterygii</taxon>
        <taxon>Neopterygii</taxon>
        <taxon>Teleostei</taxon>
        <taxon>Ostariophysi</taxon>
        <taxon>Siluriformes</taxon>
        <taxon>Clariidae</taxon>
        <taxon>Clarias</taxon>
    </lineage>
</organism>
<reference evidence="1" key="1">
    <citation type="submission" date="2020-07" db="EMBL/GenBank/DDBJ databases">
        <title>Clarias magur genome sequencing, assembly and annotation.</title>
        <authorList>
            <person name="Kushwaha B."/>
            <person name="Kumar R."/>
            <person name="Das P."/>
            <person name="Joshi C.G."/>
            <person name="Kumar D."/>
            <person name="Nagpure N.S."/>
            <person name="Pandey M."/>
            <person name="Agarwal S."/>
            <person name="Srivastava S."/>
            <person name="Singh M."/>
            <person name="Sahoo L."/>
            <person name="Jayasankar P."/>
            <person name="Meher P.K."/>
            <person name="Koringa P.G."/>
            <person name="Iquebal M.A."/>
            <person name="Das S.P."/>
            <person name="Bit A."/>
            <person name="Patnaik S."/>
            <person name="Patel N."/>
            <person name="Shah T.M."/>
            <person name="Hinsu A."/>
            <person name="Jena J.K."/>
        </authorList>
    </citation>
    <scope>NUCLEOTIDE SEQUENCE</scope>
    <source>
        <strain evidence="1">CIFAMagur01</strain>
        <tissue evidence="1">Testis</tissue>
    </source>
</reference>
<name>A0A8J4X2P3_CLAMG</name>
<accession>A0A8J4X2P3</accession>
<evidence type="ECO:0000313" key="1">
    <source>
        <dbReference type="EMBL" id="KAF5902147.1"/>
    </source>
</evidence>
<dbReference type="AlphaFoldDB" id="A0A8J4X2P3"/>
<evidence type="ECO:0000313" key="2">
    <source>
        <dbReference type="Proteomes" id="UP000727407"/>
    </source>
</evidence>
<gene>
    <name evidence="1" type="ORF">DAT39_008113</name>
</gene>
<protein>
    <submittedName>
        <fullName evidence="1">Uncharacterized protein</fullName>
    </submittedName>
</protein>
<feature type="non-terminal residue" evidence="1">
    <location>
        <position position="1"/>
    </location>
</feature>
<keyword evidence="2" id="KW-1185">Reference proteome</keyword>
<dbReference type="Proteomes" id="UP000727407">
    <property type="component" value="Unassembled WGS sequence"/>
</dbReference>
<proteinExistence type="predicted"/>
<sequence length="57" mass="6510">SMRLPSRDACAQSCRCLHSELIWHLIYLCMLNNNKSCHRDGILIGRKALERLTPSIA</sequence>
<comment type="caution">
    <text evidence="1">The sequence shown here is derived from an EMBL/GenBank/DDBJ whole genome shotgun (WGS) entry which is preliminary data.</text>
</comment>
<dbReference type="EMBL" id="QNUK01000096">
    <property type="protein sequence ID" value="KAF5902147.1"/>
    <property type="molecule type" value="Genomic_DNA"/>
</dbReference>